<evidence type="ECO:0000256" key="6">
    <source>
        <dbReference type="PROSITE-ProRule" id="PRU00205"/>
    </source>
</evidence>
<organism evidence="9 10">
    <name type="scientific">Aspergillus pseudoustus</name>
    <dbReference type="NCBI Taxonomy" id="1810923"/>
    <lineage>
        <taxon>Eukaryota</taxon>
        <taxon>Fungi</taxon>
        <taxon>Dikarya</taxon>
        <taxon>Ascomycota</taxon>
        <taxon>Pezizomycotina</taxon>
        <taxon>Eurotiomycetes</taxon>
        <taxon>Eurotiomycetidae</taxon>
        <taxon>Eurotiales</taxon>
        <taxon>Aspergillaceae</taxon>
        <taxon>Aspergillus</taxon>
        <taxon>Aspergillus subgen. Nidulantes</taxon>
    </lineage>
</organism>
<feature type="transmembrane region" description="Helical" evidence="7">
    <location>
        <begin position="68"/>
        <end position="90"/>
    </location>
</feature>
<dbReference type="InterPro" id="IPR016439">
    <property type="entry name" value="Lag1/Lac1-like"/>
</dbReference>
<dbReference type="PIRSF" id="PIRSF005225">
    <property type="entry name" value="LAG1_LAC1"/>
    <property type="match status" value="1"/>
</dbReference>
<reference evidence="9 10" key="1">
    <citation type="submission" date="2024-07" db="EMBL/GenBank/DDBJ databases">
        <title>Section-level genome sequencing and comparative genomics of Aspergillus sections Usti and Cavernicolus.</title>
        <authorList>
            <consortium name="Lawrence Berkeley National Laboratory"/>
            <person name="Nybo J.L."/>
            <person name="Vesth T.C."/>
            <person name="Theobald S."/>
            <person name="Frisvad J.C."/>
            <person name="Larsen T.O."/>
            <person name="Kjaerboelling I."/>
            <person name="Rothschild-Mancinelli K."/>
            <person name="Lyhne E.K."/>
            <person name="Kogle M.E."/>
            <person name="Barry K."/>
            <person name="Clum A."/>
            <person name="Na H."/>
            <person name="Ledsgaard L."/>
            <person name="Lin J."/>
            <person name="Lipzen A."/>
            <person name="Kuo A."/>
            <person name="Riley R."/>
            <person name="Mondo S."/>
            <person name="Labutti K."/>
            <person name="Haridas S."/>
            <person name="Pangalinan J."/>
            <person name="Salamov A.A."/>
            <person name="Simmons B.A."/>
            <person name="Magnuson J.K."/>
            <person name="Chen J."/>
            <person name="Drula E."/>
            <person name="Henrissat B."/>
            <person name="Wiebenga A."/>
            <person name="Lubbers R.J."/>
            <person name="Gomes A.C."/>
            <person name="Makela M.R."/>
            <person name="Stajich J."/>
            <person name="Grigoriev I.V."/>
            <person name="Mortensen U.H."/>
            <person name="De Vries R.P."/>
            <person name="Baker S.E."/>
            <person name="Andersen M.R."/>
        </authorList>
    </citation>
    <scope>NUCLEOTIDE SEQUENCE [LARGE SCALE GENOMIC DNA]</scope>
    <source>
        <strain evidence="9 10">CBS 123904</strain>
    </source>
</reference>
<comment type="subcellular location">
    <subcellularLocation>
        <location evidence="1">Membrane</location>
        <topology evidence="1">Multi-pass membrane protein</topology>
    </subcellularLocation>
</comment>
<sequence>MLPKPDLKAPKPSHWLLNHQVGLTFSIITLALLTHLCLPAARKHTSSFFLVSHYNTETRGYSIGRNDAYFLTFCVLLLTGLRACIVKYVLEPLARRWGILRARNVTRFAEQAWLLCYYSVFWTLGLYIYCTSKYFLDLREMFTDWPTRELPGLAKSYILGQWAFWLQQLIVINIEERRKDYWQMVSHHIAAILLIYTSYALHLTRVANLVLVLTDVADIFLPLAKCLKYVGFSAPCNVMFGIFVLFWFLTRHVFYWITMWSIFTHMPREIPVGCFGGRQNTLVAGPAPLPEHGWTHMLEPFLDPSGTICYSDGIRLWFLSALGFLQLLTIIWFVMIVRVAVRVVKGLGADDIRSDDEGESERDRRYKLTPPGVIVRVVYCAAQALGPQDLAVSLLGRPGCEKKVE</sequence>
<keyword evidence="4 7" id="KW-1133">Transmembrane helix</keyword>
<gene>
    <name evidence="9" type="ORF">BJY01DRAFT_239951</name>
</gene>
<dbReference type="Proteomes" id="UP001610446">
    <property type="component" value="Unassembled WGS sequence"/>
</dbReference>
<evidence type="ECO:0000256" key="4">
    <source>
        <dbReference type="ARBA" id="ARBA00022989"/>
    </source>
</evidence>
<proteinExistence type="inferred from homology"/>
<keyword evidence="5 6" id="KW-0472">Membrane</keyword>
<feature type="transmembrane region" description="Helical" evidence="7">
    <location>
        <begin position="181"/>
        <end position="200"/>
    </location>
</feature>
<dbReference type="InterPro" id="IPR006634">
    <property type="entry name" value="TLC-dom"/>
</dbReference>
<evidence type="ECO:0000256" key="1">
    <source>
        <dbReference type="ARBA" id="ARBA00004141"/>
    </source>
</evidence>
<dbReference type="EMBL" id="JBFXLU010000272">
    <property type="protein sequence ID" value="KAL2831938.1"/>
    <property type="molecule type" value="Genomic_DNA"/>
</dbReference>
<feature type="transmembrane region" description="Helical" evidence="7">
    <location>
        <begin position="21"/>
        <end position="41"/>
    </location>
</feature>
<evidence type="ECO:0000256" key="2">
    <source>
        <dbReference type="ARBA" id="ARBA00009808"/>
    </source>
</evidence>
<accession>A0ABR4IVY7</accession>
<evidence type="ECO:0000313" key="10">
    <source>
        <dbReference type="Proteomes" id="UP001610446"/>
    </source>
</evidence>
<evidence type="ECO:0000259" key="8">
    <source>
        <dbReference type="PROSITE" id="PS50922"/>
    </source>
</evidence>
<feature type="transmembrane region" description="Helical" evidence="7">
    <location>
        <begin position="111"/>
        <end position="136"/>
    </location>
</feature>
<feature type="transmembrane region" description="Helical" evidence="7">
    <location>
        <begin position="236"/>
        <end position="257"/>
    </location>
</feature>
<evidence type="ECO:0000313" key="9">
    <source>
        <dbReference type="EMBL" id="KAL2831938.1"/>
    </source>
</evidence>
<feature type="domain" description="TLC" evidence="8">
    <location>
        <begin position="106"/>
        <end position="345"/>
    </location>
</feature>
<dbReference type="Pfam" id="PF03798">
    <property type="entry name" value="TRAM_LAG1_CLN8"/>
    <property type="match status" value="1"/>
</dbReference>
<evidence type="ECO:0000256" key="5">
    <source>
        <dbReference type="ARBA" id="ARBA00023136"/>
    </source>
</evidence>
<evidence type="ECO:0000256" key="3">
    <source>
        <dbReference type="ARBA" id="ARBA00022692"/>
    </source>
</evidence>
<comment type="caution">
    <text evidence="9">The sequence shown here is derived from an EMBL/GenBank/DDBJ whole genome shotgun (WGS) entry which is preliminary data.</text>
</comment>
<protein>
    <submittedName>
        <fullName evidence="9">Longevity assurance proteins LAG1/LAC1</fullName>
    </submittedName>
</protein>
<keyword evidence="3 6" id="KW-0812">Transmembrane</keyword>
<feature type="transmembrane region" description="Helical" evidence="7">
    <location>
        <begin position="316"/>
        <end position="337"/>
    </location>
</feature>
<dbReference type="PROSITE" id="PS50922">
    <property type="entry name" value="TLC"/>
    <property type="match status" value="1"/>
</dbReference>
<dbReference type="PANTHER" id="PTHR12560:SF0">
    <property type="entry name" value="LD18904P"/>
    <property type="match status" value="1"/>
</dbReference>
<dbReference type="PANTHER" id="PTHR12560">
    <property type="entry name" value="LONGEVITY ASSURANCE FACTOR 1 LAG1"/>
    <property type="match status" value="1"/>
</dbReference>
<dbReference type="SMART" id="SM00724">
    <property type="entry name" value="TLC"/>
    <property type="match status" value="1"/>
</dbReference>
<evidence type="ECO:0000256" key="7">
    <source>
        <dbReference type="SAM" id="Phobius"/>
    </source>
</evidence>
<name>A0ABR4IVY7_9EURO</name>
<comment type="similarity">
    <text evidence="2">Belongs to the sphingosine N-acyltransferase family.</text>
</comment>
<keyword evidence="10" id="KW-1185">Reference proteome</keyword>